<sequence length="652" mass="68719">MTDGAVARVLVDSPLPQLDHLFDYRVPARLAEAVQTGARVRVPLRTGGRIADGWVVELADRSAYPGELSEVEDVVSTVPVLTPSVWALARAVADRAAGNASDVLRLAIPPRYVRVEKAWAAGTADAGDLPTAPPPVSGFAAGRVEEGLARGERMALRVEPGMRRTPSGEWVGAWAATLAEAAAHVLAADRSVLIAVPDHRDQEQVETALAGLVDPRRVLRADARQTGAERYRSFLAATGDAARIVVGNRSTVYAPAARLGLIAIWDDGDPLHAEPLAPGVHARDAALVRQEQSGAALVFAAHTRSVDVQRLVELDWVHEIAPVRAARPRIVLTARADSAEPGSARIPSIAWREAQRAVAEGPVLVQVARPGRVPLMTCARCRETAHCAACGGTIAVPADGGRAACTLCGTTTTGWRCPVCDGTALRAATIGATRTADELGRAFPRAKVVLSDGERQVVRVDAGPALVVATRGAEPVADGGYRAVLLLDGERMLLRESLRVAEDCLRWWSNAAALAAPGAPVHLVGVGGALGTAFATWRQPDWASTELDARRALRFPPAVRIASVTAAADRVAGAAEAARRAAAGVDVLGPVHLDDGLDRAIVRFDYASGKAVAAALRAEAVRTATERRKPVAGRRPQRPPVLRVRFDDPAVP</sequence>
<evidence type="ECO:0000256" key="3">
    <source>
        <dbReference type="ARBA" id="ARBA00023125"/>
    </source>
</evidence>
<dbReference type="InterPro" id="IPR027417">
    <property type="entry name" value="P-loop_NTPase"/>
</dbReference>
<keyword evidence="2" id="KW-0067">ATP-binding</keyword>
<dbReference type="Proteomes" id="UP000832097">
    <property type="component" value="Chromosome"/>
</dbReference>
<dbReference type="RefSeq" id="WP_243557614.1">
    <property type="nucleotide sequence ID" value="NZ_CP094528.1"/>
</dbReference>
<evidence type="ECO:0000256" key="2">
    <source>
        <dbReference type="ARBA" id="ARBA00022840"/>
    </source>
</evidence>
<dbReference type="Gene3D" id="3.40.1440.60">
    <property type="entry name" value="PriA, 3(prime) DNA-binding domain"/>
    <property type="match status" value="1"/>
</dbReference>
<evidence type="ECO:0000259" key="5">
    <source>
        <dbReference type="Pfam" id="PF17764"/>
    </source>
</evidence>
<organism evidence="6 7">
    <name type="scientific">Agromyces larvae</name>
    <dbReference type="NCBI Taxonomy" id="2929802"/>
    <lineage>
        <taxon>Bacteria</taxon>
        <taxon>Bacillati</taxon>
        <taxon>Actinomycetota</taxon>
        <taxon>Actinomycetes</taxon>
        <taxon>Micrococcales</taxon>
        <taxon>Microbacteriaceae</taxon>
        <taxon>Agromyces</taxon>
    </lineage>
</organism>
<gene>
    <name evidence="6" type="ORF">MTO99_05375</name>
</gene>
<accession>A0ABY4C202</accession>
<evidence type="ECO:0000256" key="4">
    <source>
        <dbReference type="SAM" id="MobiDB-lite"/>
    </source>
</evidence>
<name>A0ABY4C202_9MICO</name>
<proteinExistence type="predicted"/>
<keyword evidence="1" id="KW-0547">Nucleotide-binding</keyword>
<evidence type="ECO:0000313" key="6">
    <source>
        <dbReference type="EMBL" id="UOE45204.1"/>
    </source>
</evidence>
<feature type="domain" description="Primosomal protein N' 3' DNA-binding" evidence="5">
    <location>
        <begin position="8"/>
        <end position="109"/>
    </location>
</feature>
<dbReference type="PANTHER" id="PTHR30580">
    <property type="entry name" value="PRIMOSOMAL PROTEIN N"/>
    <property type="match status" value="1"/>
</dbReference>
<feature type="region of interest" description="Disordered" evidence="4">
    <location>
        <begin position="625"/>
        <end position="652"/>
    </location>
</feature>
<dbReference type="Pfam" id="PF17764">
    <property type="entry name" value="PriA_3primeBD"/>
    <property type="match status" value="1"/>
</dbReference>
<dbReference type="InterPro" id="IPR041222">
    <property type="entry name" value="PriA_3primeBD"/>
</dbReference>
<evidence type="ECO:0000256" key="1">
    <source>
        <dbReference type="ARBA" id="ARBA00022741"/>
    </source>
</evidence>
<keyword evidence="3" id="KW-0238">DNA-binding</keyword>
<dbReference type="PANTHER" id="PTHR30580:SF0">
    <property type="entry name" value="PRIMOSOMAL PROTEIN N"/>
    <property type="match status" value="1"/>
</dbReference>
<dbReference type="EMBL" id="CP094528">
    <property type="protein sequence ID" value="UOE45204.1"/>
    <property type="molecule type" value="Genomic_DNA"/>
</dbReference>
<dbReference type="Gene3D" id="3.40.50.300">
    <property type="entry name" value="P-loop containing nucleotide triphosphate hydrolases"/>
    <property type="match status" value="1"/>
</dbReference>
<dbReference type="InterPro" id="IPR042115">
    <property type="entry name" value="PriA_3primeBD_sf"/>
</dbReference>
<reference evidence="6 7" key="1">
    <citation type="submission" date="2022-03" db="EMBL/GenBank/DDBJ databases">
        <title>Mucilaginibacter sp. isolated from the gut of Protaetia brevitarsis seulensis larvae.</title>
        <authorList>
            <person name="Won M."/>
            <person name="Kim S.-J."/>
            <person name="Kwon S.-W."/>
        </authorList>
    </citation>
    <scope>NUCLEOTIDE SEQUENCE [LARGE SCALE GENOMIC DNA]</scope>
    <source>
        <strain evidence="6 7">CFWR-12</strain>
    </source>
</reference>
<evidence type="ECO:0000313" key="7">
    <source>
        <dbReference type="Proteomes" id="UP000832097"/>
    </source>
</evidence>
<protein>
    <submittedName>
        <fullName evidence="6">Primosomal protein N</fullName>
    </submittedName>
</protein>
<keyword evidence="7" id="KW-1185">Reference proteome</keyword>